<evidence type="ECO:0000313" key="1">
    <source>
        <dbReference type="EMBL" id="TRY15393.1"/>
    </source>
</evidence>
<dbReference type="Proteomes" id="UP000318126">
    <property type="component" value="Unassembled WGS sequence"/>
</dbReference>
<gene>
    <name evidence="1" type="ORF">FN961_04850</name>
</gene>
<comment type="caution">
    <text evidence="1">The sequence shown here is derived from an EMBL/GenBank/DDBJ whole genome shotgun (WGS) entry which is preliminary data.</text>
</comment>
<protein>
    <submittedName>
        <fullName evidence="1">Fis family transcriptional regulator</fullName>
    </submittedName>
</protein>
<reference evidence="2" key="1">
    <citation type="submission" date="2019-07" db="EMBL/GenBank/DDBJ databases">
        <title>Shewanella sp. YLB-08 draft genomic sequence.</title>
        <authorList>
            <person name="Yu L."/>
        </authorList>
    </citation>
    <scope>NUCLEOTIDE SEQUENCE [LARGE SCALE GENOMIC DNA]</scope>
    <source>
        <strain evidence="2">JCM 20706</strain>
    </source>
</reference>
<dbReference type="AlphaFoldDB" id="A0A553JSF8"/>
<accession>A0A553JSF8</accession>
<dbReference type="OrthoDB" id="6996126at2"/>
<dbReference type="RefSeq" id="WP_143563425.1">
    <property type="nucleotide sequence ID" value="NZ_BMPL01000009.1"/>
</dbReference>
<evidence type="ECO:0000313" key="2">
    <source>
        <dbReference type="Proteomes" id="UP000318126"/>
    </source>
</evidence>
<organism evidence="1 2">
    <name type="scientific">Shewanella hanedai</name>
    <name type="common">Alteromonas hanedai</name>
    <dbReference type="NCBI Taxonomy" id="25"/>
    <lineage>
        <taxon>Bacteria</taxon>
        <taxon>Pseudomonadati</taxon>
        <taxon>Pseudomonadota</taxon>
        <taxon>Gammaproteobacteria</taxon>
        <taxon>Alteromonadales</taxon>
        <taxon>Shewanellaceae</taxon>
        <taxon>Shewanella</taxon>
    </lineage>
</organism>
<keyword evidence="2" id="KW-1185">Reference proteome</keyword>
<dbReference type="EMBL" id="VKGK01000004">
    <property type="protein sequence ID" value="TRY15393.1"/>
    <property type="molecule type" value="Genomic_DNA"/>
</dbReference>
<proteinExistence type="predicted"/>
<sequence>MKKSDKKIEQNIRESLTQVCEIAQENVEGFEWISHKVHYGNVAGSIQITCMFTEFRNAKMAKHDEYLYQLIQQSLSLIDIDIKDIRRHVDFDNGNPYEKSKRSMA</sequence>
<name>A0A553JSF8_SHEHA</name>